<dbReference type="InterPro" id="IPR003593">
    <property type="entry name" value="AAA+_ATPase"/>
</dbReference>
<evidence type="ECO:0000256" key="1">
    <source>
        <dbReference type="ARBA" id="ARBA00022448"/>
    </source>
</evidence>
<dbReference type="InterPro" id="IPR017871">
    <property type="entry name" value="ABC_transporter-like_CS"/>
</dbReference>
<protein>
    <submittedName>
        <fullName evidence="5">ATP-binding cassette domain-containing protein</fullName>
    </submittedName>
</protein>
<gene>
    <name evidence="5" type="ORF">GF359_02595</name>
</gene>
<reference evidence="5" key="1">
    <citation type="submission" date="2019-11" db="EMBL/GenBank/DDBJ databases">
        <title>Microbial mats filling the niche in hypersaline microbial mats.</title>
        <authorList>
            <person name="Wong H.L."/>
            <person name="Macleod F.I."/>
            <person name="White R.A. III"/>
            <person name="Burns B.P."/>
        </authorList>
    </citation>
    <scope>NUCLEOTIDE SEQUENCE</scope>
    <source>
        <strain evidence="5">Bin_327</strain>
    </source>
</reference>
<dbReference type="GO" id="GO:0005524">
    <property type="term" value="F:ATP binding"/>
    <property type="evidence" value="ECO:0007669"/>
    <property type="project" value="UniProtKB-KW"/>
</dbReference>
<sequence length="243" mass="26806">MSHHTTIRLEDVSLERNGKKILDCVSFSIPAGKITTVLGPSGSGKTSVLRLLNRLDDPSSGNIILGEDDITSLDPRELRRRVGMVFQVPVMFDGTVRANLEQTKGFCRERECLKIEGLMSLVDLPEDYTERVASDLSVGEQQRVQLARTLIGQPEVLLLDEPTSGLDIATSERILALIKKVNRETGTSVVFVTHVLEHARELADQVALIVKGSIRREAPAKAFFKGGMRKLTALFRSAKEQGK</sequence>
<dbReference type="InterPro" id="IPR003439">
    <property type="entry name" value="ABC_transporter-like_ATP-bd"/>
</dbReference>
<feature type="domain" description="ABC transporter" evidence="4">
    <location>
        <begin position="7"/>
        <end position="236"/>
    </location>
</feature>
<dbReference type="InterPro" id="IPR027417">
    <property type="entry name" value="P-loop_NTPase"/>
</dbReference>
<keyword evidence="3 5" id="KW-0067">ATP-binding</keyword>
<dbReference type="PROSITE" id="PS50893">
    <property type="entry name" value="ABC_TRANSPORTER_2"/>
    <property type="match status" value="1"/>
</dbReference>
<dbReference type="SUPFAM" id="SSF52540">
    <property type="entry name" value="P-loop containing nucleoside triphosphate hydrolases"/>
    <property type="match status" value="1"/>
</dbReference>
<dbReference type="Gene3D" id="3.40.50.300">
    <property type="entry name" value="P-loop containing nucleotide triphosphate hydrolases"/>
    <property type="match status" value="1"/>
</dbReference>
<accession>A0A9D5K803</accession>
<dbReference type="PROSITE" id="PS00211">
    <property type="entry name" value="ABC_TRANSPORTER_1"/>
    <property type="match status" value="1"/>
</dbReference>
<dbReference type="PANTHER" id="PTHR43423">
    <property type="entry name" value="ABC TRANSPORTER I FAMILY MEMBER 17"/>
    <property type="match status" value="1"/>
</dbReference>
<proteinExistence type="predicted"/>
<keyword evidence="2" id="KW-0547">Nucleotide-binding</keyword>
<dbReference type="EMBL" id="WJKJ01000080">
    <property type="protein sequence ID" value="MBD3364083.1"/>
    <property type="molecule type" value="Genomic_DNA"/>
</dbReference>
<dbReference type="GO" id="GO:0016887">
    <property type="term" value="F:ATP hydrolysis activity"/>
    <property type="evidence" value="ECO:0007669"/>
    <property type="project" value="InterPro"/>
</dbReference>
<evidence type="ECO:0000256" key="3">
    <source>
        <dbReference type="ARBA" id="ARBA00022840"/>
    </source>
</evidence>
<evidence type="ECO:0000256" key="2">
    <source>
        <dbReference type="ARBA" id="ARBA00022741"/>
    </source>
</evidence>
<evidence type="ECO:0000259" key="4">
    <source>
        <dbReference type="PROSITE" id="PS50893"/>
    </source>
</evidence>
<dbReference type="AlphaFoldDB" id="A0A9D5K803"/>
<name>A0A9D5K803_UNCW3</name>
<evidence type="ECO:0000313" key="5">
    <source>
        <dbReference type="EMBL" id="MBD3364083.1"/>
    </source>
</evidence>
<keyword evidence="1" id="KW-0813">Transport</keyword>
<evidence type="ECO:0000313" key="6">
    <source>
        <dbReference type="Proteomes" id="UP000630660"/>
    </source>
</evidence>
<organism evidence="5 6">
    <name type="scientific">candidate division WOR-3 bacterium</name>
    <dbReference type="NCBI Taxonomy" id="2052148"/>
    <lineage>
        <taxon>Bacteria</taxon>
        <taxon>Bacteria division WOR-3</taxon>
    </lineage>
</organism>
<dbReference type="Pfam" id="PF00005">
    <property type="entry name" value="ABC_tran"/>
    <property type="match status" value="1"/>
</dbReference>
<dbReference type="PANTHER" id="PTHR43423:SF1">
    <property type="entry name" value="ABC TRANSPORTER I FAMILY MEMBER 17"/>
    <property type="match status" value="1"/>
</dbReference>
<comment type="caution">
    <text evidence="5">The sequence shown here is derived from an EMBL/GenBank/DDBJ whole genome shotgun (WGS) entry which is preliminary data.</text>
</comment>
<dbReference type="Proteomes" id="UP000630660">
    <property type="component" value="Unassembled WGS sequence"/>
</dbReference>
<dbReference type="SMART" id="SM00382">
    <property type="entry name" value="AAA"/>
    <property type="match status" value="1"/>
</dbReference>